<evidence type="ECO:0000313" key="2">
    <source>
        <dbReference type="EMBL" id="BAT74897.1"/>
    </source>
</evidence>
<evidence type="ECO:0000256" key="1">
    <source>
        <dbReference type="SAM" id="Phobius"/>
    </source>
</evidence>
<organism evidence="2 3">
    <name type="scientific">Vigna angularis var. angularis</name>
    <dbReference type="NCBI Taxonomy" id="157739"/>
    <lineage>
        <taxon>Eukaryota</taxon>
        <taxon>Viridiplantae</taxon>
        <taxon>Streptophyta</taxon>
        <taxon>Embryophyta</taxon>
        <taxon>Tracheophyta</taxon>
        <taxon>Spermatophyta</taxon>
        <taxon>Magnoliopsida</taxon>
        <taxon>eudicotyledons</taxon>
        <taxon>Gunneridae</taxon>
        <taxon>Pentapetalae</taxon>
        <taxon>rosids</taxon>
        <taxon>fabids</taxon>
        <taxon>Fabales</taxon>
        <taxon>Fabaceae</taxon>
        <taxon>Papilionoideae</taxon>
        <taxon>50 kb inversion clade</taxon>
        <taxon>NPAAA clade</taxon>
        <taxon>indigoferoid/millettioid clade</taxon>
        <taxon>Phaseoleae</taxon>
        <taxon>Vigna</taxon>
    </lineage>
</organism>
<dbReference type="EMBL" id="AP015034">
    <property type="protein sequence ID" value="BAT74897.1"/>
    <property type="molecule type" value="Genomic_DNA"/>
</dbReference>
<keyword evidence="1" id="KW-1133">Transmembrane helix</keyword>
<name>A0A0S3R330_PHAAN</name>
<keyword evidence="1" id="KW-0472">Membrane</keyword>
<keyword evidence="3" id="KW-1185">Reference proteome</keyword>
<sequence length="78" mass="9130">MGFAFQIRVEIRFYYLEFSGSCNLGFPFFHFRSCNLDLGFRIRDFGVFGSCDLGFWLVVASCIWGRVCSVFLQVYVDR</sequence>
<keyword evidence="1" id="KW-0812">Transmembrane</keyword>
<accession>A0A0S3R330</accession>
<gene>
    <name evidence="2" type="primary">Vigan.01G267200</name>
    <name evidence="2" type="ORF">VIGAN_01267200</name>
</gene>
<feature type="transmembrane region" description="Helical" evidence="1">
    <location>
        <begin position="53"/>
        <end position="76"/>
    </location>
</feature>
<dbReference type="Proteomes" id="UP000291084">
    <property type="component" value="Chromosome 1"/>
</dbReference>
<reference evidence="2 3" key="1">
    <citation type="journal article" date="2015" name="Sci. Rep.">
        <title>The power of single molecule real-time sequencing technology in the de novo assembly of a eukaryotic genome.</title>
        <authorList>
            <person name="Sakai H."/>
            <person name="Naito K."/>
            <person name="Ogiso-Tanaka E."/>
            <person name="Takahashi Y."/>
            <person name="Iseki K."/>
            <person name="Muto C."/>
            <person name="Satou K."/>
            <person name="Teruya K."/>
            <person name="Shiroma A."/>
            <person name="Shimoji M."/>
            <person name="Hirano T."/>
            <person name="Itoh T."/>
            <person name="Kaga A."/>
            <person name="Tomooka N."/>
        </authorList>
    </citation>
    <scope>NUCLEOTIDE SEQUENCE [LARGE SCALE GENOMIC DNA]</scope>
    <source>
        <strain evidence="3">cv. Shumari</strain>
    </source>
</reference>
<dbReference type="AlphaFoldDB" id="A0A0S3R330"/>
<proteinExistence type="predicted"/>
<protein>
    <submittedName>
        <fullName evidence="2">Uncharacterized protein</fullName>
    </submittedName>
</protein>
<evidence type="ECO:0000313" key="3">
    <source>
        <dbReference type="Proteomes" id="UP000291084"/>
    </source>
</evidence>